<dbReference type="InterPro" id="IPR003760">
    <property type="entry name" value="PnrA-like"/>
</dbReference>
<accession>A0AAE3HFI4</accession>
<dbReference type="InterPro" id="IPR050957">
    <property type="entry name" value="BMP_lipoprotein"/>
</dbReference>
<reference evidence="9" key="1">
    <citation type="submission" date="2022-07" db="EMBL/GenBank/DDBJ databases">
        <title>Enhanced cultured diversity of the mouse gut microbiota enables custom-made synthetic communities.</title>
        <authorList>
            <person name="Afrizal A."/>
        </authorList>
    </citation>
    <scope>NUCLEOTIDE SEQUENCE</scope>
    <source>
        <strain evidence="9">DSM 28593</strain>
    </source>
</reference>
<dbReference type="Gene3D" id="3.40.50.2300">
    <property type="match status" value="2"/>
</dbReference>
<comment type="subcellular location">
    <subcellularLocation>
        <location evidence="1">Cell membrane</location>
        <topology evidence="1">Lipid-anchor</topology>
    </subcellularLocation>
</comment>
<organism evidence="9 10">
    <name type="scientific">Irregularibacter muris</name>
    <dbReference type="NCBI Taxonomy" id="1796619"/>
    <lineage>
        <taxon>Bacteria</taxon>
        <taxon>Bacillati</taxon>
        <taxon>Bacillota</taxon>
        <taxon>Clostridia</taxon>
        <taxon>Eubacteriales</taxon>
        <taxon>Eubacteriaceae</taxon>
        <taxon>Irregularibacter</taxon>
    </lineage>
</organism>
<protein>
    <submittedName>
        <fullName evidence="9">BMP family ABC transporter substrate-binding protein</fullName>
    </submittedName>
</protein>
<evidence type="ECO:0000256" key="6">
    <source>
        <dbReference type="ARBA" id="ARBA00023288"/>
    </source>
</evidence>
<dbReference type="PANTHER" id="PTHR34296:SF2">
    <property type="entry name" value="ABC TRANSPORTER GUANOSINE-BINDING PROTEIN NUPN"/>
    <property type="match status" value="1"/>
</dbReference>
<evidence type="ECO:0000256" key="1">
    <source>
        <dbReference type="ARBA" id="ARBA00004193"/>
    </source>
</evidence>
<dbReference type="Pfam" id="PF02608">
    <property type="entry name" value="Bmp"/>
    <property type="match status" value="1"/>
</dbReference>
<evidence type="ECO:0000256" key="3">
    <source>
        <dbReference type="ARBA" id="ARBA00022475"/>
    </source>
</evidence>
<dbReference type="Proteomes" id="UP001205748">
    <property type="component" value="Unassembled WGS sequence"/>
</dbReference>
<evidence type="ECO:0000313" key="9">
    <source>
        <dbReference type="EMBL" id="MCR1898509.1"/>
    </source>
</evidence>
<keyword evidence="6" id="KW-0449">Lipoprotein</keyword>
<feature type="signal peptide" evidence="7">
    <location>
        <begin position="1"/>
        <end position="20"/>
    </location>
</feature>
<name>A0AAE3HFI4_9FIRM</name>
<dbReference type="InterPro" id="IPR028082">
    <property type="entry name" value="Peripla_BP_I"/>
</dbReference>
<dbReference type="PROSITE" id="PS51257">
    <property type="entry name" value="PROKAR_LIPOPROTEIN"/>
    <property type="match status" value="1"/>
</dbReference>
<evidence type="ECO:0000256" key="2">
    <source>
        <dbReference type="ARBA" id="ARBA00008610"/>
    </source>
</evidence>
<dbReference type="PANTHER" id="PTHR34296">
    <property type="entry name" value="TRANSCRIPTIONAL ACTIVATOR PROTEIN MED"/>
    <property type="match status" value="1"/>
</dbReference>
<dbReference type="GO" id="GO:0005886">
    <property type="term" value="C:plasma membrane"/>
    <property type="evidence" value="ECO:0007669"/>
    <property type="project" value="UniProtKB-SubCell"/>
</dbReference>
<keyword evidence="5" id="KW-0472">Membrane</keyword>
<keyword evidence="3" id="KW-1003">Cell membrane</keyword>
<evidence type="ECO:0000256" key="4">
    <source>
        <dbReference type="ARBA" id="ARBA00022729"/>
    </source>
</evidence>
<keyword evidence="4 7" id="KW-0732">Signal</keyword>
<dbReference type="CDD" id="cd06354">
    <property type="entry name" value="PBP1_PrnA-like"/>
    <property type="match status" value="1"/>
</dbReference>
<evidence type="ECO:0000256" key="5">
    <source>
        <dbReference type="ARBA" id="ARBA00023136"/>
    </source>
</evidence>
<feature type="domain" description="ABC transporter substrate-binding protein PnrA-like" evidence="8">
    <location>
        <begin position="47"/>
        <end position="338"/>
    </location>
</feature>
<sequence length="350" mass="37780">MTKKLLVLLLVLGLVMTAFVGCSSGDTTPEGEPEDQEPAAGEDAKITMVTDVGGVNDNSFNQSAWEGLQKSEKDLGVEVAYIESKDASDYVANLESALDAENDLIWGIGFLMGDDILKAAQDNTDQKYAIIDMAYDDTPENLIGVVFQAEQPSFLVGYIAGKMTETGKVGFVGGEKSAVIDGFDYGFHAGVKFANPDVEVFRQYADNFNDVAKGKAIATKMFQDGADIVFHAAGATGDGVIEAAKEQDKWAIGVDRDQSDLAPENVLTSAMKRVDNAVYNIAKDLKEGKFQGGETVVYGLKENGVDIAPTSDKHVPADLLKEVEDLKQQMIDGKIVVPFDEKTFEDFKVE</sequence>
<evidence type="ECO:0000313" key="10">
    <source>
        <dbReference type="Proteomes" id="UP001205748"/>
    </source>
</evidence>
<evidence type="ECO:0000259" key="8">
    <source>
        <dbReference type="Pfam" id="PF02608"/>
    </source>
</evidence>
<feature type="chain" id="PRO_5042261861" evidence="7">
    <location>
        <begin position="21"/>
        <end position="350"/>
    </location>
</feature>
<dbReference type="RefSeq" id="WP_257529984.1">
    <property type="nucleotide sequence ID" value="NZ_JANKAS010000004.1"/>
</dbReference>
<comment type="similarity">
    <text evidence="2">Belongs to the BMP lipoprotein family.</text>
</comment>
<proteinExistence type="inferred from homology"/>
<dbReference type="AlphaFoldDB" id="A0AAE3HFI4"/>
<comment type="caution">
    <text evidence="9">The sequence shown here is derived from an EMBL/GenBank/DDBJ whole genome shotgun (WGS) entry which is preliminary data.</text>
</comment>
<dbReference type="SUPFAM" id="SSF53822">
    <property type="entry name" value="Periplasmic binding protein-like I"/>
    <property type="match status" value="1"/>
</dbReference>
<evidence type="ECO:0000256" key="7">
    <source>
        <dbReference type="SAM" id="SignalP"/>
    </source>
</evidence>
<gene>
    <name evidence="9" type="ORF">NSA47_05825</name>
</gene>
<dbReference type="EMBL" id="JANKAS010000004">
    <property type="protein sequence ID" value="MCR1898509.1"/>
    <property type="molecule type" value="Genomic_DNA"/>
</dbReference>
<keyword evidence="10" id="KW-1185">Reference proteome</keyword>